<proteinExistence type="predicted"/>
<sequence length="646" mass="69958">MVPITSVEMNGTSSAALETAVDAYAIRVLRRLSPPEAVVDESVGPYVTSLLRCADISSKDEVTKLPEFESLLELLEDQCSMENESATQAVLAIATAVCTGTIPSETRSRSASFGVFTTVGVQTRKRSQSFGLYSGGGLDSFKSMSDTSSKETSSEDVKFDSVFGEPFTPIQVGAPSPMKMEALVPVDLLGALNNPSPHISRIGGHAHFREAFEQQQQKQEQELTQRNQQEQEQEKESDDGKKSDSPSDDGGAFPTLSAATSASVKKQQAPEKMSRGRKGSKTHTDPDLAAALFRPARTRANSVDVEDNSACNSKSATQPSNTALHSAPPGNQFFKQQLDSCVEILLSMNHDLSEEAAREAGFIAKGDINIAQYVVDAAMTAKPVCRHMLHGGCYRSDCQFSHDVEGHTCLFWLRGRCGKGSTCRFLHGFNPKLVENIPSRSQAPQQVFSGDFGPLPAASTPTMDSSSASSHGMKANRTPTSVRTNLEASSFANIASKGYSQFKFASPTSVASPKAATPSALPTVRIPQDLWNPHENRDATFFHIPDPIERYTRVSASVKRRDVIDLHFQSTKTFSAVLARVLPNKLSELHEVWIVTGTGHHVGSKTHQKGGGALERAVTTWLVEEGYNCYRGRDRNGLGGALLVKR</sequence>
<feature type="domain" description="C3H1-type" evidence="3">
    <location>
        <begin position="379"/>
        <end position="405"/>
    </location>
</feature>
<feature type="compositionally biased region" description="Polar residues" evidence="2">
    <location>
        <begin position="309"/>
        <end position="324"/>
    </location>
</feature>
<dbReference type="Gene3D" id="3.30.1370.110">
    <property type="match status" value="1"/>
</dbReference>
<keyword evidence="5" id="KW-1185">Reference proteome</keyword>
<comment type="caution">
    <text evidence="4">The sequence shown here is derived from an EMBL/GenBank/DDBJ whole genome shotgun (WGS) entry which is preliminary data.</text>
</comment>
<feature type="compositionally biased region" description="Basic and acidic residues" evidence="2">
    <location>
        <begin position="232"/>
        <end position="245"/>
    </location>
</feature>
<dbReference type="Gene3D" id="4.10.1000.10">
    <property type="entry name" value="Zinc finger, CCCH-type"/>
    <property type="match status" value="1"/>
</dbReference>
<dbReference type="Proteomes" id="UP001295423">
    <property type="component" value="Unassembled WGS sequence"/>
</dbReference>
<keyword evidence="1" id="KW-0479">Metal-binding</keyword>
<feature type="zinc finger region" description="C3H1-type" evidence="1">
    <location>
        <begin position="379"/>
        <end position="405"/>
    </location>
</feature>
<protein>
    <recommendedName>
        <fullName evidence="3">C3H1-type domain-containing protein</fullName>
    </recommendedName>
</protein>
<feature type="compositionally biased region" description="Polar residues" evidence="2">
    <location>
        <begin position="257"/>
        <end position="266"/>
    </location>
</feature>
<dbReference type="SUPFAM" id="SSF160443">
    <property type="entry name" value="SMR domain-like"/>
    <property type="match status" value="1"/>
</dbReference>
<evidence type="ECO:0000259" key="3">
    <source>
        <dbReference type="PROSITE" id="PS50103"/>
    </source>
</evidence>
<dbReference type="InterPro" id="IPR000571">
    <property type="entry name" value="Znf_CCCH"/>
</dbReference>
<gene>
    <name evidence="4" type="ORF">CYCCA115_LOCUS16635</name>
</gene>
<dbReference type="AlphaFoldDB" id="A0AAD2FYT4"/>
<dbReference type="InterPro" id="IPR002625">
    <property type="entry name" value="Smr_dom"/>
</dbReference>
<evidence type="ECO:0000313" key="5">
    <source>
        <dbReference type="Proteomes" id="UP001295423"/>
    </source>
</evidence>
<dbReference type="EMBL" id="CAKOGP040001936">
    <property type="protein sequence ID" value="CAJ1957270.1"/>
    <property type="molecule type" value="Genomic_DNA"/>
</dbReference>
<feature type="region of interest" description="Disordered" evidence="2">
    <location>
        <begin position="454"/>
        <end position="482"/>
    </location>
</feature>
<accession>A0AAD2FYT4</accession>
<dbReference type="InterPro" id="IPR036063">
    <property type="entry name" value="Smr_dom_sf"/>
</dbReference>
<keyword evidence="1" id="KW-0862">Zinc</keyword>
<feature type="compositionally biased region" description="Low complexity" evidence="2">
    <location>
        <begin position="456"/>
        <end position="470"/>
    </location>
</feature>
<keyword evidence="1" id="KW-0863">Zinc-finger</keyword>
<dbReference type="GO" id="GO:0008270">
    <property type="term" value="F:zinc ion binding"/>
    <property type="evidence" value="ECO:0007669"/>
    <property type="project" value="UniProtKB-KW"/>
</dbReference>
<feature type="domain" description="C3H1-type" evidence="3">
    <location>
        <begin position="408"/>
        <end position="430"/>
    </location>
</feature>
<evidence type="ECO:0000313" key="4">
    <source>
        <dbReference type="EMBL" id="CAJ1957270.1"/>
    </source>
</evidence>
<reference evidence="4" key="1">
    <citation type="submission" date="2023-08" db="EMBL/GenBank/DDBJ databases">
        <authorList>
            <person name="Audoor S."/>
            <person name="Bilcke G."/>
        </authorList>
    </citation>
    <scope>NUCLEOTIDE SEQUENCE</scope>
</reference>
<evidence type="ECO:0000256" key="1">
    <source>
        <dbReference type="PROSITE-ProRule" id="PRU00723"/>
    </source>
</evidence>
<name>A0AAD2FYT4_9STRA</name>
<feature type="compositionally biased region" description="Low complexity" evidence="2">
    <location>
        <begin position="213"/>
        <end position="230"/>
    </location>
</feature>
<dbReference type="SMART" id="SM00356">
    <property type="entry name" value="ZnF_C3H1"/>
    <property type="match status" value="2"/>
</dbReference>
<dbReference type="Pfam" id="PF01713">
    <property type="entry name" value="Smr"/>
    <property type="match status" value="1"/>
</dbReference>
<dbReference type="PROSITE" id="PS50103">
    <property type="entry name" value="ZF_C3H1"/>
    <property type="match status" value="2"/>
</dbReference>
<organism evidence="4 5">
    <name type="scientific">Cylindrotheca closterium</name>
    <dbReference type="NCBI Taxonomy" id="2856"/>
    <lineage>
        <taxon>Eukaryota</taxon>
        <taxon>Sar</taxon>
        <taxon>Stramenopiles</taxon>
        <taxon>Ochrophyta</taxon>
        <taxon>Bacillariophyta</taxon>
        <taxon>Bacillariophyceae</taxon>
        <taxon>Bacillariophycidae</taxon>
        <taxon>Bacillariales</taxon>
        <taxon>Bacillariaceae</taxon>
        <taxon>Cylindrotheca</taxon>
    </lineage>
</organism>
<evidence type="ECO:0000256" key="2">
    <source>
        <dbReference type="SAM" id="MobiDB-lite"/>
    </source>
</evidence>
<feature type="zinc finger region" description="C3H1-type" evidence="1">
    <location>
        <begin position="408"/>
        <end position="430"/>
    </location>
</feature>
<feature type="region of interest" description="Disordered" evidence="2">
    <location>
        <begin position="212"/>
        <end position="324"/>
    </location>
</feature>